<sequence length="38" mass="4250">MSNTLVLAENIIDLPLPPKRPALNPLENLLHFIGEGWL</sequence>
<name>A0A7W6G1K2_9HYPH</name>
<reference evidence="1 2" key="1">
    <citation type="submission" date="2020-08" db="EMBL/GenBank/DDBJ databases">
        <title>Genomic Encyclopedia of Type Strains, Phase IV (KMG-IV): sequencing the most valuable type-strain genomes for metagenomic binning, comparative biology and taxonomic classification.</title>
        <authorList>
            <person name="Goeker M."/>
        </authorList>
    </citation>
    <scope>NUCLEOTIDE SEQUENCE [LARGE SCALE GENOMIC DNA]</scope>
    <source>
        <strain evidence="1 2">DSM 26438</strain>
    </source>
</reference>
<dbReference type="Proteomes" id="UP000565286">
    <property type="component" value="Unassembled WGS sequence"/>
</dbReference>
<dbReference type="EMBL" id="JACIDV010000001">
    <property type="protein sequence ID" value="MBB3944616.1"/>
    <property type="molecule type" value="Genomic_DNA"/>
</dbReference>
<accession>A0A7W6G1K2</accession>
<evidence type="ECO:0000313" key="1">
    <source>
        <dbReference type="EMBL" id="MBB3944616.1"/>
    </source>
</evidence>
<keyword evidence="2" id="KW-1185">Reference proteome</keyword>
<evidence type="ECO:0008006" key="3">
    <source>
        <dbReference type="Google" id="ProtNLM"/>
    </source>
</evidence>
<dbReference type="AlphaFoldDB" id="A0A7W6G1K2"/>
<evidence type="ECO:0000313" key="2">
    <source>
        <dbReference type="Proteomes" id="UP000565286"/>
    </source>
</evidence>
<organism evidence="1 2">
    <name type="scientific">Rhizobium skierniewicense</name>
    <dbReference type="NCBI Taxonomy" id="984260"/>
    <lineage>
        <taxon>Bacteria</taxon>
        <taxon>Pseudomonadati</taxon>
        <taxon>Pseudomonadota</taxon>
        <taxon>Alphaproteobacteria</taxon>
        <taxon>Hyphomicrobiales</taxon>
        <taxon>Rhizobiaceae</taxon>
        <taxon>Rhizobium/Agrobacterium group</taxon>
        <taxon>Rhizobium</taxon>
    </lineage>
</organism>
<gene>
    <name evidence="1" type="ORF">GGQ73_000539</name>
</gene>
<comment type="caution">
    <text evidence="1">The sequence shown here is derived from an EMBL/GenBank/DDBJ whole genome shotgun (WGS) entry which is preliminary data.</text>
</comment>
<proteinExistence type="predicted"/>
<protein>
    <recommendedName>
        <fullName evidence="3">Transposase</fullName>
    </recommendedName>
</protein>